<keyword evidence="2" id="KW-0472">Membrane</keyword>
<dbReference type="EMBL" id="CAFBIZ010000012">
    <property type="protein sequence ID" value="CAB4846410.1"/>
    <property type="molecule type" value="Genomic_DNA"/>
</dbReference>
<feature type="domain" description="Anti-sigma K factor RskA C-terminal" evidence="3">
    <location>
        <begin position="104"/>
        <end position="236"/>
    </location>
</feature>
<dbReference type="GO" id="GO:0005886">
    <property type="term" value="C:plasma membrane"/>
    <property type="evidence" value="ECO:0007669"/>
    <property type="project" value="InterPro"/>
</dbReference>
<proteinExistence type="predicted"/>
<reference evidence="4" key="1">
    <citation type="submission" date="2020-05" db="EMBL/GenBank/DDBJ databases">
        <authorList>
            <person name="Chiriac C."/>
            <person name="Salcher M."/>
            <person name="Ghai R."/>
            <person name="Kavagutti S V."/>
        </authorList>
    </citation>
    <scope>NUCLEOTIDE SEQUENCE</scope>
</reference>
<dbReference type="AlphaFoldDB" id="A0A6J7BLY7"/>
<keyword evidence="2" id="KW-0812">Transmembrane</keyword>
<accession>A0A6J7BLY7</accession>
<dbReference type="Gene3D" id="1.10.10.1320">
    <property type="entry name" value="Anti-sigma factor, zinc-finger domain"/>
    <property type="match status" value="1"/>
</dbReference>
<name>A0A6J7BLY7_9ZZZZ</name>
<dbReference type="Pfam" id="PF10099">
    <property type="entry name" value="RskA_C"/>
    <property type="match status" value="1"/>
</dbReference>
<protein>
    <submittedName>
        <fullName evidence="4">Unannotated protein</fullName>
    </submittedName>
</protein>
<keyword evidence="2" id="KW-1133">Transmembrane helix</keyword>
<gene>
    <name evidence="4" type="ORF">UFOPK3268_00181</name>
</gene>
<organism evidence="4">
    <name type="scientific">freshwater metagenome</name>
    <dbReference type="NCBI Taxonomy" id="449393"/>
    <lineage>
        <taxon>unclassified sequences</taxon>
        <taxon>metagenomes</taxon>
        <taxon>ecological metagenomes</taxon>
    </lineage>
</organism>
<sequence>MTHYDDTTLALIALGETSVAADQAAHLSTCAQCRAEVAKLGAVVATARTIQGDDYPVAPPDAVWKRIVEEIHRDDVPPASSAPVADVLPVASQRPGRGRWAMSLAAAAVVGLLLGAGGTWTFARTATTPPPTQVGQVSVSILRGLDTPAATGQAVLRSDSAHMRTMTLTVEHLAAWPGAFYEVWLIDLAHNHLVALGVLGADGRGVYTLPVGLSLTEYSAIDVSLQPMNGSPEHSGKSAVRGTVTT</sequence>
<evidence type="ECO:0000313" key="4">
    <source>
        <dbReference type="EMBL" id="CAB4846410.1"/>
    </source>
</evidence>
<evidence type="ECO:0000259" key="3">
    <source>
        <dbReference type="Pfam" id="PF10099"/>
    </source>
</evidence>
<feature type="region of interest" description="Disordered" evidence="1">
    <location>
        <begin position="227"/>
        <end position="246"/>
    </location>
</feature>
<evidence type="ECO:0000256" key="1">
    <source>
        <dbReference type="SAM" id="MobiDB-lite"/>
    </source>
</evidence>
<dbReference type="InterPro" id="IPR018764">
    <property type="entry name" value="RskA_C"/>
</dbReference>
<feature type="transmembrane region" description="Helical" evidence="2">
    <location>
        <begin position="100"/>
        <end position="123"/>
    </location>
</feature>
<dbReference type="InterPro" id="IPR041916">
    <property type="entry name" value="Anti_sigma_zinc_sf"/>
</dbReference>
<evidence type="ECO:0000256" key="2">
    <source>
        <dbReference type="SAM" id="Phobius"/>
    </source>
</evidence>